<dbReference type="RefSeq" id="XP_004828613.1">
    <property type="nucleotide sequence ID" value="XM_004828556.1"/>
</dbReference>
<proteinExistence type="predicted"/>
<dbReference type="GeneID" id="15806952"/>
<organism evidence="2 3">
    <name type="scientific">Theileria equi strain WA</name>
    <dbReference type="NCBI Taxonomy" id="1537102"/>
    <lineage>
        <taxon>Eukaryota</taxon>
        <taxon>Sar</taxon>
        <taxon>Alveolata</taxon>
        <taxon>Apicomplexa</taxon>
        <taxon>Aconoidasida</taxon>
        <taxon>Piroplasmida</taxon>
        <taxon>Theileriidae</taxon>
        <taxon>Theileria</taxon>
    </lineage>
</organism>
<dbReference type="EMBL" id="CP001669">
    <property type="protein sequence ID" value="AFZ78947.1"/>
    <property type="molecule type" value="Genomic_DNA"/>
</dbReference>
<evidence type="ECO:0000313" key="2">
    <source>
        <dbReference type="EMBL" id="AFZ78947.1"/>
    </source>
</evidence>
<feature type="region of interest" description="Disordered" evidence="1">
    <location>
        <begin position="201"/>
        <end position="223"/>
    </location>
</feature>
<protein>
    <submittedName>
        <fullName evidence="2">Uncharacterized protein</fullName>
    </submittedName>
</protein>
<feature type="compositionally biased region" description="Polar residues" evidence="1">
    <location>
        <begin position="529"/>
        <end position="538"/>
    </location>
</feature>
<feature type="compositionally biased region" description="Polar residues" evidence="1">
    <location>
        <begin position="446"/>
        <end position="455"/>
    </location>
</feature>
<sequence length="787" mass="89014">MHTNRKESRNTILGVNTVIIEEETSESGKLEDVDSNADIGARNEFSEHNGDNFSPLMVERNAEIQSGELTTSNSVTSSNVGSFSSVFNTFIGFCDTEHRYRNVTSSSLGLEDSSKHLNHATSPLSTPDVKLSPRHKVRSMNDFNGRSNTCTDVTPSNKFLERENFSIDTSSGTDYRKDPKNTATLSCAVLLTNQNQRYKDDLSKKAKPPPYQHTQAPPKINGKETYGAMPSCYVLSKENDYLHKSGRFKSQPNAGVGFGVSSFYSKAHNRNLKQGNTEAHLNAYNSKMRSVGVGSIKLTPRRSNNIFAIFRGRRKMNVPENLHTHSMVTIVNKGASSIFILKVQNFCRNYLDINPDFGWRRLVDDHKTLPFYVCNNTESVEKDDLRGSCIFYIESKKTTHVITLHELAINIACRSVILAITHGYFDFSCVPRFLFKFLPPHISSNVVPKSPTLRTQPKGFYPQFGFQSNPINQRQRNNNSNRHYRNSSSHSSYRGTNYRGNNPKSGYHKNGANIQSNNSNNRLNRRNSKLSTASSGALSRTSSMGSSKSMNSRTLPKHYHYKGGVDFVDEECGKDTMYLKCNFLGVFVSSSIQRNLISKSYRKRFVRNYRSQLWRLQSPVFSRSDNAKSEENSDEIYNIVPVPNYGWKLLEKASYDTEEEKKSNKNTKGPIKRFLRRIFGQSKQFNFSYPLSLLSKIKPPHHSDPSASINVDIASFAMNLAEQLYRLEIGNPNREKLPKNTFGFTFVTPSKVTSPDGTCVDIVPEEIIMNTASLIHEIYITQTYLIM</sequence>
<evidence type="ECO:0000256" key="1">
    <source>
        <dbReference type="SAM" id="MobiDB-lite"/>
    </source>
</evidence>
<feature type="region of interest" description="Disordered" evidence="1">
    <location>
        <begin position="446"/>
        <end position="556"/>
    </location>
</feature>
<feature type="compositionally biased region" description="Low complexity" evidence="1">
    <location>
        <begin position="472"/>
        <end position="494"/>
    </location>
</feature>
<dbReference type="VEuPathDB" id="PiroplasmaDB:BEWA_017880"/>
<gene>
    <name evidence="2" type="ORF">BEWA_017880</name>
</gene>
<evidence type="ECO:0000313" key="3">
    <source>
        <dbReference type="Proteomes" id="UP000031512"/>
    </source>
</evidence>
<reference evidence="2 3" key="1">
    <citation type="journal article" date="2012" name="BMC Genomics">
        <title>Comparative genomic analysis and phylogenetic position of Theileria equi.</title>
        <authorList>
            <person name="Kappmeyer L.S."/>
            <person name="Thiagarajan M."/>
            <person name="Herndon D.R."/>
            <person name="Ramsay J.D."/>
            <person name="Caler E."/>
            <person name="Djikeng A."/>
            <person name="Gillespie J.J."/>
            <person name="Lau A.O."/>
            <person name="Roalson E.H."/>
            <person name="Silva J.C."/>
            <person name="Silva M.G."/>
            <person name="Suarez C.E."/>
            <person name="Ueti M.W."/>
            <person name="Nene V.M."/>
            <person name="Mealey R.H."/>
            <person name="Knowles D.P."/>
            <person name="Brayton K.A."/>
        </authorList>
    </citation>
    <scope>NUCLEOTIDE SEQUENCE [LARGE SCALE GENOMIC DNA]</scope>
    <source>
        <strain evidence="2 3">WA</strain>
    </source>
</reference>
<feature type="compositionally biased region" description="Low complexity" evidence="1">
    <location>
        <begin position="539"/>
        <end position="554"/>
    </location>
</feature>
<dbReference type="AlphaFoldDB" id="L0ATI2"/>
<dbReference type="eggNOG" id="ENOG502SWI4">
    <property type="taxonomic scope" value="Eukaryota"/>
</dbReference>
<dbReference type="OrthoDB" id="360130at2759"/>
<dbReference type="Proteomes" id="UP000031512">
    <property type="component" value="Chromosome 1"/>
</dbReference>
<dbReference type="KEGG" id="beq:BEWA_017880"/>
<keyword evidence="3" id="KW-1185">Reference proteome</keyword>
<name>L0ATI2_THEEQ</name>
<accession>L0ATI2</accession>
<feature type="region of interest" description="Disordered" evidence="1">
    <location>
        <begin position="108"/>
        <end position="131"/>
    </location>
</feature>